<feature type="transmembrane region" description="Helical" evidence="2">
    <location>
        <begin position="579"/>
        <end position="599"/>
    </location>
</feature>
<keyword evidence="2" id="KW-1133">Transmembrane helix</keyword>
<feature type="transmembrane region" description="Helical" evidence="2">
    <location>
        <begin position="211"/>
        <end position="229"/>
    </location>
</feature>
<dbReference type="WBParaSite" id="SMUV_0000893001-mRNA-1">
    <property type="protein sequence ID" value="SMUV_0000893001-mRNA-1"/>
    <property type="gene ID" value="SMUV_0000893001"/>
</dbReference>
<feature type="region of interest" description="Disordered" evidence="1">
    <location>
        <begin position="346"/>
        <end position="369"/>
    </location>
</feature>
<dbReference type="AlphaFoldDB" id="A0A0N5AVK8"/>
<dbReference type="GO" id="GO:0016020">
    <property type="term" value="C:membrane"/>
    <property type="evidence" value="ECO:0007669"/>
    <property type="project" value="InterPro"/>
</dbReference>
<feature type="transmembrane region" description="Helical" evidence="2">
    <location>
        <begin position="183"/>
        <end position="205"/>
    </location>
</feature>
<feature type="transmembrane region" description="Helical" evidence="2">
    <location>
        <begin position="301"/>
        <end position="323"/>
    </location>
</feature>
<keyword evidence="4" id="KW-1185">Reference proteome</keyword>
<evidence type="ECO:0000259" key="3">
    <source>
        <dbReference type="Pfam" id="PF24871"/>
    </source>
</evidence>
<evidence type="ECO:0000313" key="5">
    <source>
        <dbReference type="WBParaSite" id="SMUV_0000893001-mRNA-1"/>
    </source>
</evidence>
<feature type="transmembrane region" description="Helical" evidence="2">
    <location>
        <begin position="122"/>
        <end position="143"/>
    </location>
</feature>
<feature type="transmembrane region" description="Helical" evidence="2">
    <location>
        <begin position="59"/>
        <end position="81"/>
    </location>
</feature>
<feature type="transmembrane region" description="Helical" evidence="2">
    <location>
        <begin position="606"/>
        <end position="627"/>
    </location>
</feature>
<feature type="domain" description="Piezo TM1-24" evidence="3">
    <location>
        <begin position="28"/>
        <end position="717"/>
    </location>
</feature>
<feature type="transmembrane region" description="Helical" evidence="2">
    <location>
        <begin position="416"/>
        <end position="435"/>
    </location>
</feature>
<feature type="transmembrane region" description="Helical" evidence="2">
    <location>
        <begin position="20"/>
        <end position="47"/>
    </location>
</feature>
<evidence type="ECO:0000256" key="1">
    <source>
        <dbReference type="SAM" id="MobiDB-lite"/>
    </source>
</evidence>
<organism evidence="4 5">
    <name type="scientific">Syphacia muris</name>
    <dbReference type="NCBI Taxonomy" id="451379"/>
    <lineage>
        <taxon>Eukaryota</taxon>
        <taxon>Metazoa</taxon>
        <taxon>Ecdysozoa</taxon>
        <taxon>Nematoda</taxon>
        <taxon>Chromadorea</taxon>
        <taxon>Rhabditida</taxon>
        <taxon>Spirurina</taxon>
        <taxon>Oxyuridomorpha</taxon>
        <taxon>Oxyuroidea</taxon>
        <taxon>Oxyuridae</taxon>
        <taxon>Syphacia</taxon>
    </lineage>
</organism>
<feature type="transmembrane region" description="Helical" evidence="2">
    <location>
        <begin position="441"/>
        <end position="461"/>
    </location>
</feature>
<keyword evidence="2" id="KW-0472">Membrane</keyword>
<feature type="transmembrane region" description="Helical" evidence="2">
    <location>
        <begin position="690"/>
        <end position="708"/>
    </location>
</feature>
<dbReference type="GO" id="GO:0008381">
    <property type="term" value="F:mechanosensitive monoatomic ion channel activity"/>
    <property type="evidence" value="ECO:0007669"/>
    <property type="project" value="InterPro"/>
</dbReference>
<dbReference type="Pfam" id="PF24871">
    <property type="entry name" value="Piezo_TM1-24"/>
    <property type="match status" value="1"/>
</dbReference>
<sequence length="734" mass="83704">MTMLLDIAQSVTFRALLPLSLLIAAFMRPSFISLSYVILALIAPLLPSPAKQLTSVTKVYLFTTFVIAFLAAAAQVSYQIYAASVFDANLVDFCDKSDYRYWMNQIGLIKIKTSSSFNVFRIVFPEIITFITSLITIIVCVGIRGNPTGHHHYASTSNIVLVRQSSVTQSTGREKLSEIANSVVLGLRRISDVSVLFMLLIAGIIQPSLLNAAYFIIFLFVMSWYSTYIPFSRRAHNRIKLIVITYAAIHFILIYLYQIPLFETFLLTDERFYERIIGFSPILTVKCTTWWDLRVNTAVPWTHIANAFSVIVFYYLVIAQYSWTQFGMTHQRSAFSSSSSVHEDRFTRTETECQGNSGRNPTGNSAGDNSLLNDVVEPAQHGQMEMQRISQPGLCRQQVSCIFRGIDGHETLTSQGLITVFTFVLYHSYIFALLAMMLWSLWYHSMFGLIFLVVACVLWVFKDTRYAAMKFSAFILVYGEVHMDIAGKLPEADIANWIGFIRAASREEAFVVLLIKCLLCFPLFILYRHHCRENFYANLNEHERARWIRHGTLYSAVTDPSGRAQQSLDESCGAQVVSLLIKILTKYWIFLVHGVILWISLQHPPLLYTIGYFGIFSLSILLFLISLELYRKILPIFWTLAIVYTSVFLICIYCYQFPGIPEKWKKLTGLSDDWNHDIGLINYGRDGRALFTRLLAPLLFFIVAMLQLKFFHRPWSQMVALPTIGSDAAQHRSG</sequence>
<dbReference type="PANTHER" id="PTHR47049">
    <property type="entry name" value="PIEZO-TYPE MECHANOSENSITIVE ION CHANNEL HOMOLOG"/>
    <property type="match status" value="1"/>
</dbReference>
<keyword evidence="2" id="KW-0812">Transmembrane</keyword>
<reference evidence="5" key="1">
    <citation type="submission" date="2017-02" db="UniProtKB">
        <authorList>
            <consortium name="WormBaseParasite"/>
        </authorList>
    </citation>
    <scope>IDENTIFICATION</scope>
</reference>
<proteinExistence type="predicted"/>
<dbReference type="InterPro" id="IPR027272">
    <property type="entry name" value="Piezo"/>
</dbReference>
<dbReference type="PANTHER" id="PTHR47049:SF2">
    <property type="entry name" value="PIEZO-TYPE MECHANOSENSITIVE ION CHANNEL HOMOLOG"/>
    <property type="match status" value="1"/>
</dbReference>
<dbReference type="STRING" id="451379.A0A0N5AVK8"/>
<feature type="compositionally biased region" description="Polar residues" evidence="1">
    <location>
        <begin position="352"/>
        <end position="369"/>
    </location>
</feature>
<evidence type="ECO:0000256" key="2">
    <source>
        <dbReference type="SAM" id="Phobius"/>
    </source>
</evidence>
<accession>A0A0N5AVK8</accession>
<dbReference type="InterPro" id="IPR056769">
    <property type="entry name" value="Piezo_TM1-24"/>
</dbReference>
<feature type="transmembrane region" description="Helical" evidence="2">
    <location>
        <begin position="241"/>
        <end position="259"/>
    </location>
</feature>
<evidence type="ECO:0000313" key="4">
    <source>
        <dbReference type="Proteomes" id="UP000046393"/>
    </source>
</evidence>
<feature type="transmembrane region" description="Helical" evidence="2">
    <location>
        <begin position="633"/>
        <end position="655"/>
    </location>
</feature>
<name>A0A0N5AVK8_9BILA</name>
<dbReference type="Proteomes" id="UP000046393">
    <property type="component" value="Unplaced"/>
</dbReference>
<protein>
    <submittedName>
        <fullName evidence="5">Piezo-type mechanosensitive ion channel component</fullName>
    </submittedName>
</protein>